<organism evidence="3 4">
    <name type="scientific">Sphagnurus paluster</name>
    <dbReference type="NCBI Taxonomy" id="117069"/>
    <lineage>
        <taxon>Eukaryota</taxon>
        <taxon>Fungi</taxon>
        <taxon>Dikarya</taxon>
        <taxon>Basidiomycota</taxon>
        <taxon>Agaricomycotina</taxon>
        <taxon>Agaricomycetes</taxon>
        <taxon>Agaricomycetidae</taxon>
        <taxon>Agaricales</taxon>
        <taxon>Tricholomatineae</taxon>
        <taxon>Lyophyllaceae</taxon>
        <taxon>Sphagnurus</taxon>
    </lineage>
</organism>
<dbReference type="AlphaFoldDB" id="A0A9P7KKP4"/>
<evidence type="ECO:0000313" key="3">
    <source>
        <dbReference type="EMBL" id="KAG5653833.1"/>
    </source>
</evidence>
<comment type="caution">
    <text evidence="3">The sequence shown here is derived from an EMBL/GenBank/DDBJ whole genome shotgun (WGS) entry which is preliminary data.</text>
</comment>
<dbReference type="Pfam" id="PF10607">
    <property type="entry name" value="CTLH"/>
    <property type="match status" value="1"/>
</dbReference>
<dbReference type="InterPro" id="IPR050618">
    <property type="entry name" value="Ubq-SigPath_Reg"/>
</dbReference>
<reference evidence="3" key="2">
    <citation type="submission" date="2021-10" db="EMBL/GenBank/DDBJ databases">
        <title>Phylogenomics reveals ancestral predisposition of the termite-cultivated fungus Termitomyces towards a domesticated lifestyle.</title>
        <authorList>
            <person name="Auxier B."/>
            <person name="Grum-Grzhimaylo A."/>
            <person name="Cardenas M.E."/>
            <person name="Lodge J.D."/>
            <person name="Laessoe T."/>
            <person name="Pedersen O."/>
            <person name="Smith M.E."/>
            <person name="Kuyper T.W."/>
            <person name="Franco-Molano E.A."/>
            <person name="Baroni T.J."/>
            <person name="Aanen D.K."/>
        </authorList>
    </citation>
    <scope>NUCLEOTIDE SEQUENCE</scope>
    <source>
        <strain evidence="3">D49</strain>
    </source>
</reference>
<dbReference type="OrthoDB" id="8048523at2759"/>
<evidence type="ECO:0000259" key="2">
    <source>
        <dbReference type="SMART" id="SM00757"/>
    </source>
</evidence>
<feature type="region of interest" description="Disordered" evidence="1">
    <location>
        <begin position="222"/>
        <end position="242"/>
    </location>
</feature>
<feature type="domain" description="CRA" evidence="2">
    <location>
        <begin position="120"/>
        <end position="221"/>
    </location>
</feature>
<name>A0A9P7KKP4_9AGAR</name>
<dbReference type="SMART" id="SM00757">
    <property type="entry name" value="CRA"/>
    <property type="match status" value="1"/>
</dbReference>
<dbReference type="InterPro" id="IPR013144">
    <property type="entry name" value="CRA_dom"/>
</dbReference>
<keyword evidence="4" id="KW-1185">Reference proteome</keyword>
<dbReference type="Proteomes" id="UP000717328">
    <property type="component" value="Unassembled WGS sequence"/>
</dbReference>
<evidence type="ECO:0000256" key="1">
    <source>
        <dbReference type="SAM" id="MobiDB-lite"/>
    </source>
</evidence>
<reference evidence="3" key="1">
    <citation type="submission" date="2021-02" db="EMBL/GenBank/DDBJ databases">
        <authorList>
            <person name="Nieuwenhuis M."/>
            <person name="Van De Peppel L.J.J."/>
        </authorList>
    </citation>
    <scope>NUCLEOTIDE SEQUENCE</scope>
    <source>
        <strain evidence="3">D49</strain>
    </source>
</reference>
<sequence>MPEYDLRQVELRQEIRAHILSGRVDEATSLLNEHFPTVLSGPVAERTTLPSAEGIRIADAIPYISPTSVEPIHLVLNLRILSFIEACRTIPLPYPVHDPGDTPQQTPIQVDNADPEVSLENQLALLSKAQKLLGLANTLPNARERELYLKELKNVSGLLAYKVPEHSSISKYLTQERREAVADQIHRAILDRTGQPSVSSLELLARHTSTVWSFAHQVGAKPRPGMPIPPTASPTEQKEVETVPPFDLERFLESR</sequence>
<dbReference type="InterPro" id="IPR024964">
    <property type="entry name" value="CTLH/CRA"/>
</dbReference>
<proteinExistence type="predicted"/>
<dbReference type="PANTHER" id="PTHR12864">
    <property type="entry name" value="RAN BINDING PROTEIN 9-RELATED"/>
    <property type="match status" value="1"/>
</dbReference>
<dbReference type="EMBL" id="JABCKI010000031">
    <property type="protein sequence ID" value="KAG5653833.1"/>
    <property type="molecule type" value="Genomic_DNA"/>
</dbReference>
<evidence type="ECO:0000313" key="4">
    <source>
        <dbReference type="Proteomes" id="UP000717328"/>
    </source>
</evidence>
<protein>
    <recommendedName>
        <fullName evidence="2">CRA domain-containing protein</fullName>
    </recommendedName>
</protein>
<accession>A0A9P7KKP4</accession>
<gene>
    <name evidence="3" type="ORF">H0H81_010106</name>
</gene>